<feature type="domain" description="J" evidence="2">
    <location>
        <begin position="198"/>
        <end position="253"/>
    </location>
</feature>
<evidence type="ECO:0000256" key="1">
    <source>
        <dbReference type="SAM" id="MobiDB-lite"/>
    </source>
</evidence>
<dbReference type="EMBL" id="LWQT01000055">
    <property type="protein sequence ID" value="OAN50249.1"/>
    <property type="molecule type" value="Genomic_DNA"/>
</dbReference>
<dbReference type="SUPFAM" id="SSF46565">
    <property type="entry name" value="Chaperone J-domain"/>
    <property type="match status" value="1"/>
</dbReference>
<proteinExistence type="predicted"/>
<gene>
    <name evidence="3" type="ORF">A6A04_02275</name>
</gene>
<protein>
    <submittedName>
        <fullName evidence="3">Molecular chaperone DnaJ</fullName>
    </submittedName>
</protein>
<dbReference type="AlphaFoldDB" id="A0A178MNJ2"/>
<sequence>MRDQADSVVTATIKHSYTVPCSSAFRDAVEQLAARRKVNVGDIARSVLLVVSPEALATCPDPGEPPPEDRETVILKSGPAQGRPWRRKPRLQVRMAPGYQIDHVRRALGLALAMEQGAIRVRLEDPKAAPPPEPAAEDRRPSPPPREEEAFPKVERRRGVREQHQKLQAISEEIDRLKAIISVLAFEPLPDGVQTRAEALYVLGFAPGDFPDARTLRAKFRMLATIHHPDSNHGDHQRMSQLNQAMQLLRDTL</sequence>
<dbReference type="OrthoDB" id="7302646at2"/>
<reference evidence="3 4" key="1">
    <citation type="submission" date="2016-04" db="EMBL/GenBank/DDBJ databases">
        <title>Draft genome sequence of freshwater magnetotactic bacteria Magnetospirillum marisnigri SP-1 and Magnetospirillum moscoviense BB-1.</title>
        <authorList>
            <person name="Koziaeva V."/>
            <person name="Dziuba M.V."/>
            <person name="Ivanov T.M."/>
            <person name="Kuznetsov B."/>
            <person name="Grouzdev D.S."/>
        </authorList>
    </citation>
    <scope>NUCLEOTIDE SEQUENCE [LARGE SCALE GENOMIC DNA]</scope>
    <source>
        <strain evidence="3 4">SP-1</strain>
    </source>
</reference>
<comment type="caution">
    <text evidence="3">The sequence shown here is derived from an EMBL/GenBank/DDBJ whole genome shotgun (WGS) entry which is preliminary data.</text>
</comment>
<dbReference type="Proteomes" id="UP000078428">
    <property type="component" value="Unassembled WGS sequence"/>
</dbReference>
<feature type="region of interest" description="Disordered" evidence="1">
    <location>
        <begin position="123"/>
        <end position="162"/>
    </location>
</feature>
<dbReference type="Gene3D" id="1.10.287.110">
    <property type="entry name" value="DnaJ domain"/>
    <property type="match status" value="1"/>
</dbReference>
<organism evidence="3 4">
    <name type="scientific">Paramagnetospirillum marisnigri</name>
    <dbReference type="NCBI Taxonomy" id="1285242"/>
    <lineage>
        <taxon>Bacteria</taxon>
        <taxon>Pseudomonadati</taxon>
        <taxon>Pseudomonadota</taxon>
        <taxon>Alphaproteobacteria</taxon>
        <taxon>Rhodospirillales</taxon>
        <taxon>Magnetospirillaceae</taxon>
        <taxon>Paramagnetospirillum</taxon>
    </lineage>
</organism>
<evidence type="ECO:0000313" key="3">
    <source>
        <dbReference type="EMBL" id="OAN50249.1"/>
    </source>
</evidence>
<name>A0A178MNJ2_9PROT</name>
<dbReference type="InterPro" id="IPR036869">
    <property type="entry name" value="J_dom_sf"/>
</dbReference>
<feature type="region of interest" description="Disordered" evidence="1">
    <location>
        <begin position="58"/>
        <end position="87"/>
    </location>
</feature>
<evidence type="ECO:0000313" key="4">
    <source>
        <dbReference type="Proteomes" id="UP000078428"/>
    </source>
</evidence>
<evidence type="ECO:0000259" key="2">
    <source>
        <dbReference type="PROSITE" id="PS50076"/>
    </source>
</evidence>
<dbReference type="STRING" id="1285242.A6A04_02275"/>
<dbReference type="InterPro" id="IPR001623">
    <property type="entry name" value="DnaJ_domain"/>
</dbReference>
<dbReference type="RefSeq" id="WP_068492629.1">
    <property type="nucleotide sequence ID" value="NZ_LWQT01000055.1"/>
</dbReference>
<keyword evidence="4" id="KW-1185">Reference proteome</keyword>
<feature type="compositionally biased region" description="Basic and acidic residues" evidence="1">
    <location>
        <begin position="136"/>
        <end position="154"/>
    </location>
</feature>
<accession>A0A178MNJ2</accession>
<dbReference type="PROSITE" id="PS50076">
    <property type="entry name" value="DNAJ_2"/>
    <property type="match status" value="1"/>
</dbReference>